<protein>
    <recommendedName>
        <fullName evidence="2">RING-type E3 ubiquitin transferase</fullName>
        <ecNumber evidence="2">2.3.2.27</ecNumber>
    </recommendedName>
</protein>
<accession>A0AAN7MJ70</accession>
<evidence type="ECO:0000256" key="3">
    <source>
        <dbReference type="ARBA" id="ARBA00022786"/>
    </source>
</evidence>
<dbReference type="Proteomes" id="UP001346149">
    <property type="component" value="Unassembled WGS sequence"/>
</dbReference>
<keyword evidence="5" id="KW-1185">Reference proteome</keyword>
<sequence length="137" mass="15468">MWLPKGHRGKKVSSNGLVAVAINKDKGSQQDLLLGVQLMITTTITIRMPMVGRHPPTGYHEKITRELFLSFHCFCTRKDINCYDVKLEGADVVKTLTEYISSSGIENLVLEATSRHGFIRYVCSSRTDSWMRILTAH</sequence>
<dbReference type="EC" id="2.3.2.27" evidence="2"/>
<evidence type="ECO:0000256" key="2">
    <source>
        <dbReference type="ARBA" id="ARBA00012483"/>
    </source>
</evidence>
<keyword evidence="3" id="KW-0833">Ubl conjugation pathway</keyword>
<dbReference type="PANTHER" id="PTHR45647">
    <property type="entry name" value="OS02G0152300 PROTEIN"/>
    <property type="match status" value="1"/>
</dbReference>
<dbReference type="EMBL" id="JAXQNO010000006">
    <property type="protein sequence ID" value="KAK4796433.1"/>
    <property type="molecule type" value="Genomic_DNA"/>
</dbReference>
<name>A0AAN7MJ70_TRANT</name>
<comment type="catalytic activity">
    <reaction evidence="1">
        <text>S-ubiquitinyl-[E2 ubiquitin-conjugating enzyme]-L-cysteine + [acceptor protein]-L-lysine = [E2 ubiquitin-conjugating enzyme]-L-cysteine + N(6)-ubiquitinyl-[acceptor protein]-L-lysine.</text>
        <dbReference type="EC" id="2.3.2.27"/>
    </reaction>
</comment>
<comment type="caution">
    <text evidence="4">The sequence shown here is derived from an EMBL/GenBank/DDBJ whole genome shotgun (WGS) entry which is preliminary data.</text>
</comment>
<dbReference type="AlphaFoldDB" id="A0AAN7MJ70"/>
<reference evidence="4 5" key="1">
    <citation type="journal article" date="2023" name="Hortic Res">
        <title>Pangenome of water caltrop reveals structural variations and asymmetric subgenome divergence after allopolyploidization.</title>
        <authorList>
            <person name="Zhang X."/>
            <person name="Chen Y."/>
            <person name="Wang L."/>
            <person name="Yuan Y."/>
            <person name="Fang M."/>
            <person name="Shi L."/>
            <person name="Lu R."/>
            <person name="Comes H.P."/>
            <person name="Ma Y."/>
            <person name="Chen Y."/>
            <person name="Huang G."/>
            <person name="Zhou Y."/>
            <person name="Zheng Z."/>
            <person name="Qiu Y."/>
        </authorList>
    </citation>
    <scope>NUCLEOTIDE SEQUENCE [LARGE SCALE GENOMIC DNA]</scope>
    <source>
        <strain evidence="4">F231</strain>
    </source>
</reference>
<organism evidence="4 5">
    <name type="scientific">Trapa natans</name>
    <name type="common">Water chestnut</name>
    <dbReference type="NCBI Taxonomy" id="22666"/>
    <lineage>
        <taxon>Eukaryota</taxon>
        <taxon>Viridiplantae</taxon>
        <taxon>Streptophyta</taxon>
        <taxon>Embryophyta</taxon>
        <taxon>Tracheophyta</taxon>
        <taxon>Spermatophyta</taxon>
        <taxon>Magnoliopsida</taxon>
        <taxon>eudicotyledons</taxon>
        <taxon>Gunneridae</taxon>
        <taxon>Pentapetalae</taxon>
        <taxon>rosids</taxon>
        <taxon>malvids</taxon>
        <taxon>Myrtales</taxon>
        <taxon>Lythraceae</taxon>
        <taxon>Trapa</taxon>
    </lineage>
</organism>
<dbReference type="PANTHER" id="PTHR45647:SF132">
    <property type="entry name" value="KINASE WITH ADENINE NUCLEOTIDE ALPHA HYDROLASES-LIKE DOMAIN-CONTAINING PROTEIN"/>
    <property type="match status" value="1"/>
</dbReference>
<dbReference type="InterPro" id="IPR051348">
    <property type="entry name" value="U-box_ubiquitin_ligases"/>
</dbReference>
<evidence type="ECO:0000313" key="5">
    <source>
        <dbReference type="Proteomes" id="UP001346149"/>
    </source>
</evidence>
<proteinExistence type="predicted"/>
<evidence type="ECO:0000256" key="1">
    <source>
        <dbReference type="ARBA" id="ARBA00000900"/>
    </source>
</evidence>
<evidence type="ECO:0000313" key="4">
    <source>
        <dbReference type="EMBL" id="KAK4796433.1"/>
    </source>
</evidence>
<dbReference type="GO" id="GO:0061630">
    <property type="term" value="F:ubiquitin protein ligase activity"/>
    <property type="evidence" value="ECO:0007669"/>
    <property type="project" value="UniProtKB-EC"/>
</dbReference>
<gene>
    <name evidence="4" type="ORF">SAY86_028759</name>
</gene>